<feature type="chain" id="PRO_5046049908" evidence="8">
    <location>
        <begin position="26"/>
        <end position="495"/>
    </location>
</feature>
<protein>
    <submittedName>
        <fullName evidence="11">DUF560 domain-containing protein</fullName>
    </submittedName>
</protein>
<keyword evidence="5" id="KW-0472">Membrane</keyword>
<evidence type="ECO:0000259" key="9">
    <source>
        <dbReference type="Pfam" id="PF04575"/>
    </source>
</evidence>
<accession>A0ABX0REJ4</accession>
<proteinExistence type="inferred from homology"/>
<evidence type="ECO:0000256" key="7">
    <source>
        <dbReference type="ARBA" id="ARBA00023609"/>
    </source>
</evidence>
<comment type="similarity">
    <text evidence="7">Belongs to the Slam family.</text>
</comment>
<feature type="domain" description="Surface lipoprotein assembly modifier C-terminal" evidence="9">
    <location>
        <begin position="203"/>
        <end position="495"/>
    </location>
</feature>
<evidence type="ECO:0000256" key="6">
    <source>
        <dbReference type="ARBA" id="ARBA00023237"/>
    </source>
</evidence>
<organism evidence="11 12">
    <name type="scientific">Candidatus Pantoea multigeneris</name>
    <dbReference type="NCBI Taxonomy" id="2608357"/>
    <lineage>
        <taxon>Bacteria</taxon>
        <taxon>Pseudomonadati</taxon>
        <taxon>Pseudomonadota</taxon>
        <taxon>Gammaproteobacteria</taxon>
        <taxon>Enterobacterales</taxon>
        <taxon>Erwiniaceae</taxon>
        <taxon>Pantoea</taxon>
    </lineage>
</organism>
<dbReference type="InterPro" id="IPR007655">
    <property type="entry name" value="Slam_C"/>
</dbReference>
<evidence type="ECO:0000256" key="4">
    <source>
        <dbReference type="ARBA" id="ARBA00022729"/>
    </source>
</evidence>
<evidence type="ECO:0000259" key="10">
    <source>
        <dbReference type="Pfam" id="PF24575"/>
    </source>
</evidence>
<evidence type="ECO:0000256" key="5">
    <source>
        <dbReference type="ARBA" id="ARBA00023136"/>
    </source>
</evidence>
<evidence type="ECO:0000256" key="2">
    <source>
        <dbReference type="ARBA" id="ARBA00022452"/>
    </source>
</evidence>
<dbReference type="Gene3D" id="1.25.40.10">
    <property type="entry name" value="Tetratricopeptide repeat domain"/>
    <property type="match status" value="1"/>
</dbReference>
<keyword evidence="3" id="KW-0812">Transmembrane</keyword>
<comment type="subcellular location">
    <subcellularLocation>
        <location evidence="1">Cell outer membrane</location>
        <topology evidence="1">Multi-pass membrane protein</topology>
    </subcellularLocation>
</comment>
<dbReference type="RefSeq" id="WP_205297416.1">
    <property type="nucleotide sequence ID" value="NZ_VWXF01000008.1"/>
</dbReference>
<comment type="caution">
    <text evidence="11">The sequence shown here is derived from an EMBL/GenBank/DDBJ whole genome shotgun (WGS) entry which is preliminary data.</text>
</comment>
<dbReference type="SUPFAM" id="SSF48452">
    <property type="entry name" value="TPR-like"/>
    <property type="match status" value="1"/>
</dbReference>
<dbReference type="InterPro" id="IPR011990">
    <property type="entry name" value="TPR-like_helical_dom_sf"/>
</dbReference>
<reference evidence="11 12" key="1">
    <citation type="journal article" date="2019" name="bioRxiv">
        <title>Bacteria contribute to plant secondary compound degradation in a generalist herbivore system.</title>
        <authorList>
            <person name="Francoeur C.B."/>
            <person name="Khadempour L."/>
            <person name="Moreira-Soto R.D."/>
            <person name="Gotting K."/>
            <person name="Book A.J."/>
            <person name="Pinto-Tomas A.A."/>
            <person name="Keefover-Ring K."/>
            <person name="Currie C.R."/>
        </authorList>
    </citation>
    <scope>NUCLEOTIDE SEQUENCE [LARGE SCALE GENOMIC DNA]</scope>
    <source>
        <strain evidence="11">Acro-835</strain>
    </source>
</reference>
<sequence length="495" mass="56786">MLFFARPFHTLLALALSLPTLHAVAAQDRDDTRRMLENHLEQQNATRQSRILQNDPTQGERPVLTIDGQTYRVGHNASELGQALYLSLQYHQWPLAQRFLDEYLTLADRDPLLVQYAQGLLARAQGDYQRAETALRGVLQQQPDFVLARLELARTLFDDGRLRESRREFDAADAAINASDARTAGVRKSISTYQQALTDRDAWHGSFSFGPVWSDNINRTSASSTCLLADISGLCYYQRTLPQAIKGSGWDYDATLQRRIAIEGHHGLYVRGLMYGTQYQHHGEFNETTVNVQAGYSYRDARYQFLLAPVFEYYAWGNDAFYGAWGVHSEWSALLSAASLFRLEGDYKQLRFRSEQYAASYNGGQRSLYATYFYQLSDQWTLFGGVDYLDSDAKDRANAYQQPGMRLGASLQYAGFEATLFTALRHRTYARYSPLLDATRRDNELNYTLTLRAPRWKMAGFTPSLSWQHNQVRSNVDWLYNYDRNDLSLKLEYSF</sequence>
<keyword evidence="4 8" id="KW-0732">Signal</keyword>
<evidence type="ECO:0000256" key="3">
    <source>
        <dbReference type="ARBA" id="ARBA00022692"/>
    </source>
</evidence>
<dbReference type="Proteomes" id="UP001515683">
    <property type="component" value="Unassembled WGS sequence"/>
</dbReference>
<keyword evidence="12" id="KW-1185">Reference proteome</keyword>
<keyword evidence="2" id="KW-1134">Transmembrane beta strand</keyword>
<dbReference type="EMBL" id="VWXF01000008">
    <property type="protein sequence ID" value="NIF23472.1"/>
    <property type="molecule type" value="Genomic_DNA"/>
</dbReference>
<dbReference type="Pfam" id="PF04575">
    <property type="entry name" value="SlipAM"/>
    <property type="match status" value="1"/>
</dbReference>
<evidence type="ECO:0000256" key="8">
    <source>
        <dbReference type="SAM" id="SignalP"/>
    </source>
</evidence>
<keyword evidence="6" id="KW-0998">Cell outer membrane</keyword>
<gene>
    <name evidence="11" type="ORF">F3J40_17975</name>
</gene>
<name>A0ABX0REJ4_9GAMM</name>
<dbReference type="InterPro" id="IPR057556">
    <property type="entry name" value="TPR_Slam"/>
</dbReference>
<dbReference type="Pfam" id="PF24575">
    <property type="entry name" value="TPR_Slam"/>
    <property type="match status" value="1"/>
</dbReference>
<feature type="domain" description="Surface lipoprotein assembly modifier N-terminal TPR repeats region" evidence="10">
    <location>
        <begin position="75"/>
        <end position="169"/>
    </location>
</feature>
<evidence type="ECO:0000313" key="11">
    <source>
        <dbReference type="EMBL" id="NIF23472.1"/>
    </source>
</evidence>
<evidence type="ECO:0000313" key="12">
    <source>
        <dbReference type="Proteomes" id="UP001515683"/>
    </source>
</evidence>
<feature type="signal peptide" evidence="8">
    <location>
        <begin position="1"/>
        <end position="25"/>
    </location>
</feature>
<evidence type="ECO:0000256" key="1">
    <source>
        <dbReference type="ARBA" id="ARBA00004571"/>
    </source>
</evidence>